<reference evidence="16 17" key="1">
    <citation type="journal article" date="2018" name="Sci. Rep.">
        <title>Genomic signatures of local adaptation to the degree of environmental predictability in rotifers.</title>
        <authorList>
            <person name="Franch-Gras L."/>
            <person name="Hahn C."/>
            <person name="Garcia-Roger E.M."/>
            <person name="Carmona M.J."/>
            <person name="Serra M."/>
            <person name="Gomez A."/>
        </authorList>
    </citation>
    <scope>NUCLEOTIDE SEQUENCE [LARGE SCALE GENOMIC DNA]</scope>
    <source>
        <strain evidence="16">HYR1</strain>
    </source>
</reference>
<dbReference type="GO" id="GO:0000333">
    <property type="term" value="C:telomerase catalytic core complex"/>
    <property type="evidence" value="ECO:0007669"/>
    <property type="project" value="TreeGrafter"/>
</dbReference>
<dbReference type="GO" id="GO:0003720">
    <property type="term" value="F:telomerase activity"/>
    <property type="evidence" value="ECO:0007669"/>
    <property type="project" value="InterPro"/>
</dbReference>
<dbReference type="Pfam" id="PF12009">
    <property type="entry name" value="Telomerase_RBD"/>
    <property type="match status" value="1"/>
</dbReference>
<dbReference type="InterPro" id="IPR000477">
    <property type="entry name" value="RT_dom"/>
</dbReference>
<evidence type="ECO:0000256" key="3">
    <source>
        <dbReference type="ARBA" id="ARBA00016182"/>
    </source>
</evidence>
<comment type="caution">
    <text evidence="16">The sequence shown here is derived from an EMBL/GenBank/DDBJ whole genome shotgun (WGS) entry which is preliminary data.</text>
</comment>
<evidence type="ECO:0000256" key="8">
    <source>
        <dbReference type="ARBA" id="ARBA00022842"/>
    </source>
</evidence>
<organism evidence="16 17">
    <name type="scientific">Brachionus plicatilis</name>
    <name type="common">Marine rotifer</name>
    <name type="synonym">Brachionus muelleri</name>
    <dbReference type="NCBI Taxonomy" id="10195"/>
    <lineage>
        <taxon>Eukaryota</taxon>
        <taxon>Metazoa</taxon>
        <taxon>Spiralia</taxon>
        <taxon>Gnathifera</taxon>
        <taxon>Rotifera</taxon>
        <taxon>Eurotatoria</taxon>
        <taxon>Monogononta</taxon>
        <taxon>Pseudotrocha</taxon>
        <taxon>Ploima</taxon>
        <taxon>Brachionidae</taxon>
        <taxon>Brachionus</taxon>
    </lineage>
</organism>
<dbReference type="GO" id="GO:0070034">
    <property type="term" value="F:telomerase RNA binding"/>
    <property type="evidence" value="ECO:0007669"/>
    <property type="project" value="TreeGrafter"/>
</dbReference>
<evidence type="ECO:0000256" key="14">
    <source>
        <dbReference type="RuleBase" id="RU365061"/>
    </source>
</evidence>
<comment type="function">
    <text evidence="14">Telomerase is a ribonucleoprotein enzyme essential for the replication of chromosome termini in most eukaryotes. It elongates telomeres. It is a reverse transcriptase that adds simple sequence repeats to chromosome ends by copying a template sequence within the RNA component of the enzyme.</text>
</comment>
<dbReference type="PANTHER" id="PTHR12066:SF0">
    <property type="entry name" value="TELOMERASE REVERSE TRANSCRIPTASE"/>
    <property type="match status" value="1"/>
</dbReference>
<evidence type="ECO:0000256" key="1">
    <source>
        <dbReference type="ARBA" id="ARBA00008001"/>
    </source>
</evidence>
<comment type="catalytic activity">
    <reaction evidence="13 14">
        <text>DNA(n) + a 2'-deoxyribonucleoside 5'-triphosphate = DNA(n+1) + diphosphate</text>
        <dbReference type="Rhea" id="RHEA:22508"/>
        <dbReference type="Rhea" id="RHEA-COMP:17339"/>
        <dbReference type="Rhea" id="RHEA-COMP:17340"/>
        <dbReference type="ChEBI" id="CHEBI:33019"/>
        <dbReference type="ChEBI" id="CHEBI:61560"/>
        <dbReference type="ChEBI" id="CHEBI:173112"/>
        <dbReference type="EC" id="2.7.7.49"/>
    </reaction>
</comment>
<proteinExistence type="inferred from homology"/>
<evidence type="ECO:0000256" key="11">
    <source>
        <dbReference type="ARBA" id="ARBA00023242"/>
    </source>
</evidence>
<dbReference type="GO" id="GO:0046872">
    <property type="term" value="F:metal ion binding"/>
    <property type="evidence" value="ECO:0007669"/>
    <property type="project" value="UniProtKB-KW"/>
</dbReference>
<name>A0A3M7SKH9_BRAPC</name>
<keyword evidence="9 14" id="KW-0779">Telomere</keyword>
<evidence type="ECO:0000256" key="5">
    <source>
        <dbReference type="ARBA" id="ARBA00022679"/>
    </source>
</evidence>
<dbReference type="InterPro" id="IPR021891">
    <property type="entry name" value="Telomerase_RBD"/>
</dbReference>
<evidence type="ECO:0000256" key="12">
    <source>
        <dbReference type="ARBA" id="ARBA00032044"/>
    </source>
</evidence>
<keyword evidence="5 14" id="KW-0808">Transferase</keyword>
<dbReference type="PRINTS" id="PR01365">
    <property type="entry name" value="TELOMERASERT"/>
</dbReference>
<protein>
    <recommendedName>
        <fullName evidence="3 14">Telomerase reverse transcriptase</fullName>
        <ecNumber evidence="2 14">2.7.7.49</ecNumber>
    </recommendedName>
    <alternativeName>
        <fullName evidence="12 14">Telomerase catalytic subunit</fullName>
    </alternativeName>
</protein>
<dbReference type="Proteomes" id="UP000276133">
    <property type="component" value="Unassembled WGS sequence"/>
</dbReference>
<dbReference type="EC" id="2.7.7.49" evidence="2 14"/>
<keyword evidence="10 14" id="KW-0695">RNA-directed DNA polymerase</keyword>
<sequence>MKNILMSYFDSVLSLEAFFMEINLKLNREDTERLRKILKNLSSIVIAFDFEFKGPFKSIIDKRYSYEHLLYLCYVKINESSLPLHENHMLRAGKFSSKDIIKDFQINLKLIPNEVEKKLLATENLTISYFLSKTEQNDGLYWRLLHDLVGFSIMKYILLYSFIFRKINHPTSLNNYVQVSGIKFSFAYKTLVSKKLKMDGHKLENLAANSLKTQIGKLVKPAKPQILKEIFQKQDKILLEEANGSNSISNQINKIGNQNLNKNSMLYDRSLGSKIHNRFIYSDRKRAQNLPAAASEIIDKFIFKQVNFVEYKKEDKLEEMKNALGKLVIDLIKNHQSCPFKVFLDCYGKPNETLVKPNDSRKRKRSQEDKCCQPGGLLTKHIEAKNLFAFIRRCLIYVLKSDGQKTKRKDSSFPLVGGENNFKLLCKKISSILSSLKFDSFKLNSLVHGISISRISFLKSIDCDRFKHLLFLNFVRWLFEDYIFVLVKAYFYATDTTKTNSEIFYYTKSDWKNIVKSQLSDPVNKIYRKMYNLEKIKHSDLIGYCNRFETFGAYMGRLYPKNVNNECRIISGCRAYNPCTNRSSNINYKFIALNNCLKWMISRNPELIGFGTRGHIDMHLKYSRFLQLNYLNRGTCDQQIGEKDIFKKWNFIKFDIKKCFDSIQSKELQSYISQLIYKELGSECCFTNLRYALYQIDLDSKQLKQKYDTFTLKHSIKQKGFANGLADYINLLENDSENKFSCFKLRNLRDAGGCIYVPLWVQDRNSNFKKLNDLLKKCLNHVVVKVHDDLYERVNGILQGSICSRNLCDLYLGKIETRLFGFDNCPNNAMKLNRSNEIVMRIVDDYIVIASDVDRMLKIKELLKKELSLNEAKTVIYNFKKSANNANLCLVQSDGTNEANSQNYNFLSNFSGNYFSWCGFNLDVNNLDVFFNYEKYFENSTSLTSRLNSNIDYKFAYVMFNSKFLRLFSANVSVMVIDPETNSLQGILRNFADFFALSAIRFCVLYKFMPSQLINNNIFSLLKMVIEEKKTCVRARLSHSFPFVVKLMEEYKAGFESRRIEYSTPICNCYITVSSFFPETSDI</sequence>
<dbReference type="PANTHER" id="PTHR12066">
    <property type="entry name" value="TELOMERASE REVERSE TRANSCRIPTASE"/>
    <property type="match status" value="1"/>
</dbReference>
<evidence type="ECO:0000313" key="16">
    <source>
        <dbReference type="EMBL" id="RNA36384.1"/>
    </source>
</evidence>
<evidence type="ECO:0000256" key="10">
    <source>
        <dbReference type="ARBA" id="ARBA00022918"/>
    </source>
</evidence>
<evidence type="ECO:0000256" key="4">
    <source>
        <dbReference type="ARBA" id="ARBA00022454"/>
    </source>
</evidence>
<evidence type="ECO:0000256" key="6">
    <source>
        <dbReference type="ARBA" id="ARBA00022695"/>
    </source>
</evidence>
<keyword evidence="4 14" id="KW-0158">Chromosome</keyword>
<dbReference type="InterPro" id="IPR003545">
    <property type="entry name" value="Telomerase_RT"/>
</dbReference>
<evidence type="ECO:0000259" key="15">
    <source>
        <dbReference type="PROSITE" id="PS50878"/>
    </source>
</evidence>
<keyword evidence="6 14" id="KW-0548">Nucleotidyltransferase</keyword>
<dbReference type="STRING" id="10195.A0A3M7SKH9"/>
<keyword evidence="7 14" id="KW-0479">Metal-binding</keyword>
<keyword evidence="11 14" id="KW-0539">Nucleus</keyword>
<dbReference type="AlphaFoldDB" id="A0A3M7SKH9"/>
<evidence type="ECO:0000313" key="17">
    <source>
        <dbReference type="Proteomes" id="UP000276133"/>
    </source>
</evidence>
<dbReference type="PROSITE" id="PS50878">
    <property type="entry name" value="RT_POL"/>
    <property type="match status" value="1"/>
</dbReference>
<dbReference type="GO" id="GO:0000781">
    <property type="term" value="C:chromosome, telomeric region"/>
    <property type="evidence" value="ECO:0007669"/>
    <property type="project" value="UniProtKB-SubCell"/>
</dbReference>
<evidence type="ECO:0000256" key="7">
    <source>
        <dbReference type="ARBA" id="ARBA00022723"/>
    </source>
</evidence>
<dbReference type="SMART" id="SM00975">
    <property type="entry name" value="Telomerase_RBD"/>
    <property type="match status" value="1"/>
</dbReference>
<dbReference type="GO" id="GO:0042162">
    <property type="term" value="F:telomeric DNA binding"/>
    <property type="evidence" value="ECO:0007669"/>
    <property type="project" value="TreeGrafter"/>
</dbReference>
<gene>
    <name evidence="16" type="ORF">BpHYR1_039758</name>
</gene>
<evidence type="ECO:0000256" key="2">
    <source>
        <dbReference type="ARBA" id="ARBA00012493"/>
    </source>
</evidence>
<dbReference type="GO" id="GO:0007004">
    <property type="term" value="P:telomere maintenance via telomerase"/>
    <property type="evidence" value="ECO:0007669"/>
    <property type="project" value="TreeGrafter"/>
</dbReference>
<evidence type="ECO:0000256" key="13">
    <source>
        <dbReference type="ARBA" id="ARBA00048173"/>
    </source>
</evidence>
<dbReference type="EMBL" id="REGN01001193">
    <property type="protein sequence ID" value="RNA36384.1"/>
    <property type="molecule type" value="Genomic_DNA"/>
</dbReference>
<accession>A0A3M7SKH9</accession>
<feature type="domain" description="Reverse transcriptase" evidence="15">
    <location>
        <begin position="540"/>
        <end position="922"/>
    </location>
</feature>
<evidence type="ECO:0000256" key="9">
    <source>
        <dbReference type="ARBA" id="ARBA00022895"/>
    </source>
</evidence>
<comment type="similarity">
    <text evidence="1 14">Belongs to the reverse transcriptase family. Telomerase subfamily.</text>
</comment>
<dbReference type="Gene3D" id="1.10.132.70">
    <property type="match status" value="1"/>
</dbReference>
<comment type="subcellular location">
    <subcellularLocation>
        <location evidence="14">Nucleus</location>
    </subcellularLocation>
    <subcellularLocation>
        <location evidence="14">Chromosome</location>
        <location evidence="14">Telomere</location>
    </subcellularLocation>
</comment>
<keyword evidence="17" id="KW-1185">Reference proteome</keyword>
<keyword evidence="8 14" id="KW-0460">Magnesium</keyword>
<dbReference type="OrthoDB" id="289721at2759"/>